<comment type="caution">
    <text evidence="1">The sequence shown here is derived from an EMBL/GenBank/DDBJ whole genome shotgun (WGS) entry which is preliminary data.</text>
</comment>
<dbReference type="Proteomes" id="UP000440041">
    <property type="component" value="Unassembled WGS sequence"/>
</dbReference>
<evidence type="ECO:0000313" key="1">
    <source>
        <dbReference type="EMBL" id="KAB8296565.1"/>
    </source>
</evidence>
<dbReference type="RefSeq" id="WP_167511102.1">
    <property type="nucleotide sequence ID" value="NZ_JBHLXF010000037.1"/>
</dbReference>
<gene>
    <name evidence="1" type="ORF">DSM100238_1456</name>
</gene>
<proteinExistence type="predicted"/>
<protein>
    <submittedName>
        <fullName evidence="1">Uncharacterized protein</fullName>
    </submittedName>
</protein>
<evidence type="ECO:0000313" key="2">
    <source>
        <dbReference type="Proteomes" id="UP000440041"/>
    </source>
</evidence>
<sequence length="47" mass="5362">MRFADTWTMARDDCRACDPHLGYTAKTSDIYGLKHATDIKGIKEMAR</sequence>
<dbReference type="EMBL" id="WBSO01000012">
    <property type="protein sequence ID" value="KAB8296565.1"/>
    <property type="molecule type" value="Genomic_DNA"/>
</dbReference>
<keyword evidence="2" id="KW-1185">Reference proteome</keyword>
<name>A0A6A2VWY9_9BIFI</name>
<reference evidence="1 2" key="1">
    <citation type="submission" date="2019-09" db="EMBL/GenBank/DDBJ databases">
        <title>Characterization of the phylogenetic diversity of two novel species belonging to the genus Bifidobacterium: Bifidobacterium cebidarum sp. nov. and Bifidobacterium leontopitheci sp. nov.</title>
        <authorList>
            <person name="Lugli G.A."/>
            <person name="Duranti S."/>
            <person name="Milani C."/>
            <person name="Turroni F."/>
            <person name="Ventura M."/>
        </authorList>
    </citation>
    <scope>NUCLEOTIDE SEQUENCE [LARGE SCALE GENOMIC DNA]</scope>
    <source>
        <strain evidence="1 2">DSM 100238</strain>
    </source>
</reference>
<dbReference type="AlphaFoldDB" id="A0A6A2VWY9"/>
<organism evidence="1 2">
    <name type="scientific">Bifidobacterium apri</name>
    <dbReference type="NCBI Taxonomy" id="1769423"/>
    <lineage>
        <taxon>Bacteria</taxon>
        <taxon>Bacillati</taxon>
        <taxon>Actinomycetota</taxon>
        <taxon>Actinomycetes</taxon>
        <taxon>Bifidobacteriales</taxon>
        <taxon>Bifidobacteriaceae</taxon>
        <taxon>Bifidobacterium</taxon>
    </lineage>
</organism>
<accession>A0A6A2VWY9</accession>